<reference evidence="2" key="1">
    <citation type="submission" date="2016-10" db="EMBL/GenBank/DDBJ databases">
        <title>Sequence of Gallionella enrichment culture.</title>
        <authorList>
            <person name="Poehlein A."/>
            <person name="Muehling M."/>
            <person name="Daniel R."/>
        </authorList>
    </citation>
    <scope>NUCLEOTIDE SEQUENCE</scope>
</reference>
<sequence length="45" mass="5153">MVMLGRRGMVVVEHTRHLTRDQHTSRHAKVDQQRLAGGKIGKDVF</sequence>
<accession>A0A1J5PBE2</accession>
<organism evidence="2">
    <name type="scientific">mine drainage metagenome</name>
    <dbReference type="NCBI Taxonomy" id="410659"/>
    <lineage>
        <taxon>unclassified sequences</taxon>
        <taxon>metagenomes</taxon>
        <taxon>ecological metagenomes</taxon>
    </lineage>
</organism>
<gene>
    <name evidence="2" type="ORF">GALL_498840</name>
</gene>
<evidence type="ECO:0000313" key="2">
    <source>
        <dbReference type="EMBL" id="OIQ68522.1"/>
    </source>
</evidence>
<protein>
    <submittedName>
        <fullName evidence="2">Uncharacterized protein</fullName>
    </submittedName>
</protein>
<dbReference type="AlphaFoldDB" id="A0A1J5PBE2"/>
<dbReference type="EMBL" id="MLJW01005259">
    <property type="protein sequence ID" value="OIQ68522.1"/>
    <property type="molecule type" value="Genomic_DNA"/>
</dbReference>
<proteinExistence type="predicted"/>
<feature type="region of interest" description="Disordered" evidence="1">
    <location>
        <begin position="16"/>
        <end position="45"/>
    </location>
</feature>
<evidence type="ECO:0000256" key="1">
    <source>
        <dbReference type="SAM" id="MobiDB-lite"/>
    </source>
</evidence>
<comment type="caution">
    <text evidence="2">The sequence shown here is derived from an EMBL/GenBank/DDBJ whole genome shotgun (WGS) entry which is preliminary data.</text>
</comment>
<feature type="compositionally biased region" description="Basic and acidic residues" evidence="1">
    <location>
        <begin position="16"/>
        <end position="32"/>
    </location>
</feature>
<name>A0A1J5PBE2_9ZZZZ</name>